<comment type="catalytic activity">
    <reaction evidence="1">
        <text>ATP + protein L-histidine = ADP + protein N-phospho-L-histidine.</text>
        <dbReference type="EC" id="2.7.13.3"/>
    </reaction>
</comment>
<dbReference type="InterPro" id="IPR000014">
    <property type="entry name" value="PAS"/>
</dbReference>
<keyword evidence="11" id="KW-0472">Membrane</keyword>
<dbReference type="PROSITE" id="PS50113">
    <property type="entry name" value="PAC"/>
    <property type="match status" value="1"/>
</dbReference>
<dbReference type="Gene3D" id="3.30.565.10">
    <property type="entry name" value="Histidine kinase-like ATPase, C-terminal domain"/>
    <property type="match status" value="1"/>
</dbReference>
<keyword evidence="21" id="KW-1185">Reference proteome</keyword>
<dbReference type="InterPro" id="IPR001789">
    <property type="entry name" value="Sig_transdc_resp-reg_receiver"/>
</dbReference>
<keyword evidence="14" id="KW-0175">Coiled coil</keyword>
<dbReference type="PANTHER" id="PTHR45339:SF1">
    <property type="entry name" value="HYBRID SIGNAL TRANSDUCTION HISTIDINE KINASE J"/>
    <property type="match status" value="1"/>
</dbReference>
<feature type="domain" description="Histidine kinase" evidence="15">
    <location>
        <begin position="431"/>
        <end position="654"/>
    </location>
</feature>
<dbReference type="SMART" id="SM00387">
    <property type="entry name" value="HATPase_c"/>
    <property type="match status" value="1"/>
</dbReference>
<dbReference type="InterPro" id="IPR035965">
    <property type="entry name" value="PAS-like_dom_sf"/>
</dbReference>
<dbReference type="Gene3D" id="1.10.287.130">
    <property type="match status" value="1"/>
</dbReference>
<evidence type="ECO:0000256" key="8">
    <source>
        <dbReference type="ARBA" id="ARBA00022840"/>
    </source>
</evidence>
<dbReference type="SUPFAM" id="SSF52172">
    <property type="entry name" value="CheY-like"/>
    <property type="match status" value="1"/>
</dbReference>
<evidence type="ECO:0000256" key="13">
    <source>
        <dbReference type="PROSITE-ProRule" id="PRU00169"/>
    </source>
</evidence>
<evidence type="ECO:0000313" key="21">
    <source>
        <dbReference type="Proteomes" id="UP000830401"/>
    </source>
</evidence>
<dbReference type="InterPro" id="IPR005467">
    <property type="entry name" value="His_kinase_dom"/>
</dbReference>
<evidence type="ECO:0000256" key="11">
    <source>
        <dbReference type="ARBA" id="ARBA00023136"/>
    </source>
</evidence>
<evidence type="ECO:0000259" key="16">
    <source>
        <dbReference type="PROSITE" id="PS50110"/>
    </source>
</evidence>
<evidence type="ECO:0000256" key="2">
    <source>
        <dbReference type="ARBA" id="ARBA00004651"/>
    </source>
</evidence>
<dbReference type="SMART" id="SM00448">
    <property type="entry name" value="REC"/>
    <property type="match status" value="1"/>
</dbReference>
<dbReference type="InterPro" id="IPR004358">
    <property type="entry name" value="Sig_transdc_His_kin-like_C"/>
</dbReference>
<proteinExistence type="predicted"/>
<keyword evidence="10" id="KW-0902">Two-component regulatory system</keyword>
<dbReference type="SMART" id="SM00388">
    <property type="entry name" value="HisKA"/>
    <property type="match status" value="1"/>
</dbReference>
<evidence type="ECO:0000256" key="4">
    <source>
        <dbReference type="ARBA" id="ARBA00022475"/>
    </source>
</evidence>
<evidence type="ECO:0000256" key="5">
    <source>
        <dbReference type="ARBA" id="ARBA00022553"/>
    </source>
</evidence>
<dbReference type="CDD" id="cd00082">
    <property type="entry name" value="HisKA"/>
    <property type="match status" value="1"/>
</dbReference>
<reference evidence="20" key="1">
    <citation type="submission" date="2022-04" db="EMBL/GenBank/DDBJ databases">
        <title>Hymenobacter sp. isolated from the air.</title>
        <authorList>
            <person name="Won M."/>
            <person name="Lee C.-M."/>
            <person name="Woen H.-Y."/>
            <person name="Kwon S.-W."/>
        </authorList>
    </citation>
    <scope>NUCLEOTIDE SEQUENCE</scope>
    <source>
        <strain evidence="20">5420S-77</strain>
    </source>
</reference>
<dbReference type="InterPro" id="IPR036641">
    <property type="entry name" value="HPT_dom_sf"/>
</dbReference>
<evidence type="ECO:0000259" key="15">
    <source>
        <dbReference type="PROSITE" id="PS50109"/>
    </source>
</evidence>
<dbReference type="NCBIfam" id="TIGR00229">
    <property type="entry name" value="sensory_box"/>
    <property type="match status" value="1"/>
</dbReference>
<dbReference type="PRINTS" id="PR00344">
    <property type="entry name" value="BCTRLSENSOR"/>
</dbReference>
<keyword evidence="4" id="KW-1003">Cell membrane</keyword>
<organism evidence="20 21">
    <name type="scientific">Hymenobacter volaticus</name>
    <dbReference type="NCBI Taxonomy" id="2932254"/>
    <lineage>
        <taxon>Bacteria</taxon>
        <taxon>Pseudomonadati</taxon>
        <taxon>Bacteroidota</taxon>
        <taxon>Cytophagia</taxon>
        <taxon>Cytophagales</taxon>
        <taxon>Hymenobacteraceae</taxon>
        <taxon>Hymenobacter</taxon>
    </lineage>
</organism>
<feature type="domain" description="PAC" evidence="18">
    <location>
        <begin position="232"/>
        <end position="288"/>
    </location>
</feature>
<dbReference type="EMBL" id="CP095061">
    <property type="protein sequence ID" value="UOQ64431.1"/>
    <property type="molecule type" value="Genomic_DNA"/>
</dbReference>
<dbReference type="Proteomes" id="UP000830401">
    <property type="component" value="Chromosome"/>
</dbReference>
<dbReference type="RefSeq" id="WP_245118248.1">
    <property type="nucleotide sequence ID" value="NZ_CP095061.1"/>
</dbReference>
<evidence type="ECO:0000256" key="6">
    <source>
        <dbReference type="ARBA" id="ARBA00022692"/>
    </source>
</evidence>
<dbReference type="InterPro" id="IPR003661">
    <property type="entry name" value="HisK_dim/P_dom"/>
</dbReference>
<dbReference type="InterPro" id="IPR036097">
    <property type="entry name" value="HisK_dim/P_sf"/>
</dbReference>
<protein>
    <recommendedName>
        <fullName evidence="3">histidine kinase</fullName>
        <ecNumber evidence="3">2.7.13.3</ecNumber>
    </recommendedName>
</protein>
<keyword evidence="9" id="KW-1133">Transmembrane helix</keyword>
<dbReference type="InterPro" id="IPR036890">
    <property type="entry name" value="HATPase_C_sf"/>
</dbReference>
<feature type="domain" description="Response regulatory" evidence="16">
    <location>
        <begin position="677"/>
        <end position="795"/>
    </location>
</feature>
<dbReference type="InterPro" id="IPR008207">
    <property type="entry name" value="Sig_transdc_His_kin_Hpt_dom"/>
</dbReference>
<dbReference type="PROSITE" id="PS50110">
    <property type="entry name" value="RESPONSE_REGULATORY"/>
    <property type="match status" value="1"/>
</dbReference>
<evidence type="ECO:0000256" key="3">
    <source>
        <dbReference type="ARBA" id="ARBA00012438"/>
    </source>
</evidence>
<evidence type="ECO:0000259" key="19">
    <source>
        <dbReference type="PROSITE" id="PS50894"/>
    </source>
</evidence>
<dbReference type="InterPro" id="IPR000700">
    <property type="entry name" value="PAS-assoc_C"/>
</dbReference>
<evidence type="ECO:0000313" key="20">
    <source>
        <dbReference type="EMBL" id="UOQ64431.1"/>
    </source>
</evidence>
<dbReference type="CDD" id="cd16922">
    <property type="entry name" value="HATPase_EvgS-ArcB-TorS-like"/>
    <property type="match status" value="1"/>
</dbReference>
<dbReference type="Pfam" id="PF00512">
    <property type="entry name" value="HisKA"/>
    <property type="match status" value="1"/>
</dbReference>
<dbReference type="Gene3D" id="3.30.450.20">
    <property type="entry name" value="PAS domain"/>
    <property type="match status" value="2"/>
</dbReference>
<gene>
    <name evidence="20" type="ORF">MUN86_12605</name>
</gene>
<dbReference type="Gene3D" id="3.40.50.2300">
    <property type="match status" value="1"/>
</dbReference>
<dbReference type="CDD" id="cd17546">
    <property type="entry name" value="REC_hyHK_CKI1_RcsC-like"/>
    <property type="match status" value="1"/>
</dbReference>
<dbReference type="SMART" id="SM00091">
    <property type="entry name" value="PAS"/>
    <property type="match status" value="3"/>
</dbReference>
<dbReference type="InterPro" id="IPR013656">
    <property type="entry name" value="PAS_4"/>
</dbReference>
<feature type="modified residue" description="4-aspartylphosphate" evidence="13">
    <location>
        <position position="726"/>
    </location>
</feature>
<comment type="subcellular location">
    <subcellularLocation>
        <location evidence="2">Cell membrane</location>
        <topology evidence="2">Multi-pass membrane protein</topology>
    </subcellularLocation>
</comment>
<dbReference type="Gene3D" id="1.20.120.160">
    <property type="entry name" value="HPT domain"/>
    <property type="match status" value="1"/>
</dbReference>
<dbReference type="CDD" id="cd00130">
    <property type="entry name" value="PAS"/>
    <property type="match status" value="1"/>
</dbReference>
<feature type="modified residue" description="Phosphohistidine" evidence="12">
    <location>
        <position position="854"/>
    </location>
</feature>
<dbReference type="PROSITE" id="PS50109">
    <property type="entry name" value="HIS_KIN"/>
    <property type="match status" value="1"/>
</dbReference>
<dbReference type="PROSITE" id="PS50112">
    <property type="entry name" value="PAS"/>
    <property type="match status" value="1"/>
</dbReference>
<dbReference type="PANTHER" id="PTHR45339">
    <property type="entry name" value="HYBRID SIGNAL TRANSDUCTION HISTIDINE KINASE J"/>
    <property type="match status" value="1"/>
</dbReference>
<feature type="domain" description="HPt" evidence="19">
    <location>
        <begin position="815"/>
        <end position="918"/>
    </location>
</feature>
<dbReference type="EC" id="2.7.13.3" evidence="3"/>
<dbReference type="InterPro" id="IPR003594">
    <property type="entry name" value="HATPase_dom"/>
</dbReference>
<dbReference type="SUPFAM" id="SSF47384">
    <property type="entry name" value="Homodimeric domain of signal transducing histidine kinase"/>
    <property type="match status" value="1"/>
</dbReference>
<feature type="domain" description="PAS" evidence="17">
    <location>
        <begin position="289"/>
        <end position="360"/>
    </location>
</feature>
<evidence type="ECO:0000256" key="14">
    <source>
        <dbReference type="SAM" id="Coils"/>
    </source>
</evidence>
<dbReference type="SUPFAM" id="SSF47226">
    <property type="entry name" value="Histidine-containing phosphotransfer domain, HPT domain"/>
    <property type="match status" value="1"/>
</dbReference>
<evidence type="ECO:0000256" key="7">
    <source>
        <dbReference type="ARBA" id="ARBA00022741"/>
    </source>
</evidence>
<evidence type="ECO:0000256" key="12">
    <source>
        <dbReference type="PROSITE-ProRule" id="PRU00110"/>
    </source>
</evidence>
<keyword evidence="6" id="KW-0812">Transmembrane</keyword>
<dbReference type="InterPro" id="IPR011006">
    <property type="entry name" value="CheY-like_superfamily"/>
</dbReference>
<dbReference type="PROSITE" id="PS50894">
    <property type="entry name" value="HPT"/>
    <property type="match status" value="1"/>
</dbReference>
<dbReference type="Pfam" id="PF02518">
    <property type="entry name" value="HATPase_c"/>
    <property type="match status" value="1"/>
</dbReference>
<dbReference type="Pfam" id="PF00072">
    <property type="entry name" value="Response_reg"/>
    <property type="match status" value="1"/>
</dbReference>
<dbReference type="SUPFAM" id="SSF55874">
    <property type="entry name" value="ATPase domain of HSP90 chaperone/DNA topoisomerase II/histidine kinase"/>
    <property type="match status" value="1"/>
</dbReference>
<dbReference type="Pfam" id="PF08448">
    <property type="entry name" value="PAS_4"/>
    <property type="match status" value="2"/>
</dbReference>
<feature type="coiled-coil region" evidence="14">
    <location>
        <begin position="404"/>
        <end position="431"/>
    </location>
</feature>
<accession>A0ABY4G0R7</accession>
<keyword evidence="8" id="KW-0067">ATP-binding</keyword>
<dbReference type="SUPFAM" id="SSF55785">
    <property type="entry name" value="PYP-like sensor domain (PAS domain)"/>
    <property type="match status" value="2"/>
</dbReference>
<feature type="coiled-coil region" evidence="14">
    <location>
        <begin position="5"/>
        <end position="39"/>
    </location>
</feature>
<sequence length="920" mass="102014">MNAPSPSQSESLEQLQHELAQAQQRIRELEQAAVASSTQTAAEPDIVQLRMLARIPELNPNPLLRLNLAGEQVYTNPAAQQLRSQLSEAELYELHIRLGSLARRSVRLGQPQQAEVRTRQYYLQAYVVPFEKEDCVNIYLADITARVQAEESLRASEARLREQQEFTQLVLDTSPNLIYVRDADARVTFANRAMRDFQQTLGNREDRAAADPESQEARERAHYARADAYVLATGEEVITEDPITLPTGEKRWFQSVKCPLQRPDGTLDILGVSTDITALKQAQHTLTQSEKKYRDLVYYAQALICTYDLNGIVLSVNPALAALIGRPSAELLGQHVATYLLADDRENFDAQLARMAMEGEAEGVMRIQPEGGKELRYLLSRNFVVRQPGQAPYVISHSHDITDRVRAEQEMKRARQEAEATARARENFLANMSHEIRTPMNGVLGMTAQLAKTRLDARQQELVRIIRSSGQHLLAVLNDVLEMAKITAGKLELEQLPFNLCQSMEAAVQPLVLQAQEKGLEVVGVPLRNSCPVPWIIGDAHRLNQILINLVGNAVKFTSQGRITIKGEMLSETEDTLTVRFSVQDTGPGIAPEKQAYIFESFAQAYADTARQHGGTGLGLTISRGLVEQMGGRLVLESEVGKGSTFAFTLTLPKAPAEALPSSIDETVDTGSLAGIRILLVEDNHINRTVARMMLEPWGVVLEEATSGPAALTLLEQYTYDVVLMDIQMPGMSGVEVTQRLREMPNAERAATPVIAVTANAFRADIERYLAGGFNDYLAKPFDEEELYHKIEVLLGRTTTPTYDLSHLRELAQGRTVFVERFIRSFLTNIPINVQELRAAAAADNWHEVARLIHHIKPNLIALAVAGTDEPVAILERVHHTASEADPLQSESLKQALNELLKAVEQALQELPSELSTVGG</sequence>
<evidence type="ECO:0000256" key="10">
    <source>
        <dbReference type="ARBA" id="ARBA00023012"/>
    </source>
</evidence>
<evidence type="ECO:0000259" key="17">
    <source>
        <dbReference type="PROSITE" id="PS50112"/>
    </source>
</evidence>
<evidence type="ECO:0000259" key="18">
    <source>
        <dbReference type="PROSITE" id="PS50113"/>
    </source>
</evidence>
<evidence type="ECO:0000256" key="9">
    <source>
        <dbReference type="ARBA" id="ARBA00022989"/>
    </source>
</evidence>
<name>A0ABY4G0R7_9BACT</name>
<evidence type="ECO:0000256" key="1">
    <source>
        <dbReference type="ARBA" id="ARBA00000085"/>
    </source>
</evidence>
<keyword evidence="7" id="KW-0547">Nucleotide-binding</keyword>
<keyword evidence="5 13" id="KW-0597">Phosphoprotein</keyword>